<protein>
    <submittedName>
        <fullName evidence="3">Uncharacterized protein</fullName>
    </submittedName>
</protein>
<feature type="compositionally biased region" description="Polar residues" evidence="1">
    <location>
        <begin position="56"/>
        <end position="86"/>
    </location>
</feature>
<feature type="compositionally biased region" description="Low complexity" evidence="1">
    <location>
        <begin position="89"/>
        <end position="109"/>
    </location>
</feature>
<evidence type="ECO:0000313" key="3">
    <source>
        <dbReference type="EMBL" id="ETP22964.1"/>
    </source>
</evidence>
<sequence length="436" mass="44689">MRLYHVLLASAVALLATNGFAAADEKCTMVTPEPEVPVPAGSSSPTSDVSSGSGAPVTQDSTTASDVGASQETTPESPVQQYSNPGSDAGASQTSPSGPASAPSSVDASQNSEDPSQNDDDPMQVEMPSTVDASQNSEDPAQNNDDPMQVEVPSTVDASQNSEDPAQNNDDTKQNGDDASQKTDVASSAETAGDADPSLTFTEVPKATTLTPTVASSASASGSSSSSIPTTSKNSTSPSTSTSTGENSKLCAKPRIEITEVNVGESVDANEEEAALKLVAIAAIPGGGSRVAFHSGENVIVQELDASDKLVSGSTVKVPVHDFADIYADKDGFVILGTRDAEGGGTLNCGNPSNLCGSAPSPAVPCYDMYMIRYDGTKETWATKLTSSSASLPPYSSGKTGPDVYMIWWYAHHGRIAFDGKNWAAYFGAAISTSEG</sequence>
<feature type="chain" id="PRO_5004829970" evidence="2">
    <location>
        <begin position="24"/>
        <end position="436"/>
    </location>
</feature>
<dbReference type="EMBL" id="ANIX01000864">
    <property type="protein sequence ID" value="ETP22964.1"/>
    <property type="molecule type" value="Genomic_DNA"/>
</dbReference>
<feature type="compositionally biased region" description="Basic and acidic residues" evidence="1">
    <location>
        <begin position="170"/>
        <end position="181"/>
    </location>
</feature>
<dbReference type="Proteomes" id="UP000018958">
    <property type="component" value="Unassembled WGS sequence"/>
</dbReference>
<reference evidence="3 4" key="1">
    <citation type="submission" date="2013-11" db="EMBL/GenBank/DDBJ databases">
        <title>The Genome Sequence of Phytophthora parasitica CJ01A1.</title>
        <authorList>
            <consortium name="The Broad Institute Genomics Platform"/>
            <person name="Russ C."/>
            <person name="Tyler B."/>
            <person name="Panabieres F."/>
            <person name="Shan W."/>
            <person name="Tripathy S."/>
            <person name="Grunwald N."/>
            <person name="Machado M."/>
            <person name="Johnson C.S."/>
            <person name="Walker B."/>
            <person name="Young S.K."/>
            <person name="Zeng Q."/>
            <person name="Gargeya S."/>
            <person name="Fitzgerald M."/>
            <person name="Haas B."/>
            <person name="Abouelleil A."/>
            <person name="Allen A.W."/>
            <person name="Alvarado L."/>
            <person name="Arachchi H.M."/>
            <person name="Berlin A.M."/>
            <person name="Chapman S.B."/>
            <person name="Gainer-Dewar J."/>
            <person name="Goldberg J."/>
            <person name="Griggs A."/>
            <person name="Gujja S."/>
            <person name="Hansen M."/>
            <person name="Howarth C."/>
            <person name="Imamovic A."/>
            <person name="Ireland A."/>
            <person name="Larimer J."/>
            <person name="McCowan C."/>
            <person name="Murphy C."/>
            <person name="Pearson M."/>
            <person name="Poon T.W."/>
            <person name="Priest M."/>
            <person name="Roberts A."/>
            <person name="Saif S."/>
            <person name="Shea T."/>
            <person name="Sisk P."/>
            <person name="Sykes S."/>
            <person name="Wortman J."/>
            <person name="Nusbaum C."/>
            <person name="Birren B."/>
        </authorList>
    </citation>
    <scope>NUCLEOTIDE SEQUENCE [LARGE SCALE GENOMIC DNA]</scope>
    <source>
        <strain evidence="3 4">CJ01A1</strain>
    </source>
</reference>
<evidence type="ECO:0000313" key="4">
    <source>
        <dbReference type="Proteomes" id="UP000018958"/>
    </source>
</evidence>
<feature type="non-terminal residue" evidence="3">
    <location>
        <position position="436"/>
    </location>
</feature>
<evidence type="ECO:0000256" key="2">
    <source>
        <dbReference type="SAM" id="SignalP"/>
    </source>
</evidence>
<dbReference type="AlphaFoldDB" id="W2XM11"/>
<organism evidence="3 4">
    <name type="scientific">Phytophthora nicotianae CJ01A1</name>
    <dbReference type="NCBI Taxonomy" id="1317063"/>
    <lineage>
        <taxon>Eukaryota</taxon>
        <taxon>Sar</taxon>
        <taxon>Stramenopiles</taxon>
        <taxon>Oomycota</taxon>
        <taxon>Peronosporomycetes</taxon>
        <taxon>Peronosporales</taxon>
        <taxon>Peronosporaceae</taxon>
        <taxon>Phytophthora</taxon>
    </lineage>
</organism>
<keyword evidence="2" id="KW-0732">Signal</keyword>
<feature type="compositionally biased region" description="Low complexity" evidence="1">
    <location>
        <begin position="207"/>
        <end position="244"/>
    </location>
</feature>
<comment type="caution">
    <text evidence="3">The sequence shown here is derived from an EMBL/GenBank/DDBJ whole genome shotgun (WGS) entry which is preliminary data.</text>
</comment>
<proteinExistence type="predicted"/>
<feature type="compositionally biased region" description="Polar residues" evidence="1">
    <location>
        <begin position="156"/>
        <end position="169"/>
    </location>
</feature>
<accession>W2XM11</accession>
<feature type="compositionally biased region" description="Low complexity" evidence="1">
    <location>
        <begin position="38"/>
        <end position="54"/>
    </location>
</feature>
<evidence type="ECO:0000256" key="1">
    <source>
        <dbReference type="SAM" id="MobiDB-lite"/>
    </source>
</evidence>
<feature type="compositionally biased region" description="Polar residues" evidence="1">
    <location>
        <begin position="131"/>
        <end position="146"/>
    </location>
</feature>
<gene>
    <name evidence="3" type="ORF">F441_03829</name>
</gene>
<feature type="region of interest" description="Disordered" evidence="1">
    <location>
        <begin position="32"/>
        <end position="248"/>
    </location>
</feature>
<feature type="signal peptide" evidence="2">
    <location>
        <begin position="1"/>
        <end position="23"/>
    </location>
</feature>
<name>W2XM11_PHYNI</name>